<dbReference type="PANTHER" id="PTHR34584:SF1">
    <property type="entry name" value="NA(+)_H(+) ANTIPORTER SUBUNIT E1"/>
    <property type="match status" value="1"/>
</dbReference>
<evidence type="ECO:0000256" key="4">
    <source>
        <dbReference type="ARBA" id="ARBA00022989"/>
    </source>
</evidence>
<name>A0A644ZBJ1_9ZZZZ</name>
<feature type="transmembrane region" description="Helical" evidence="6">
    <location>
        <begin position="29"/>
        <end position="48"/>
    </location>
</feature>
<keyword evidence="4 6" id="KW-1133">Transmembrane helix</keyword>
<dbReference type="PIRSF" id="PIRSF019239">
    <property type="entry name" value="MrpE"/>
    <property type="match status" value="1"/>
</dbReference>
<dbReference type="EMBL" id="VSSQ01008167">
    <property type="protein sequence ID" value="MPM38089.1"/>
    <property type="molecule type" value="Genomic_DNA"/>
</dbReference>
<dbReference type="PANTHER" id="PTHR34584">
    <property type="entry name" value="NA(+)/H(+) ANTIPORTER SUBUNIT E1"/>
    <property type="match status" value="1"/>
</dbReference>
<comment type="caution">
    <text evidence="7">The sequence shown here is derived from an EMBL/GenBank/DDBJ whole genome shotgun (WGS) entry which is preliminary data.</text>
</comment>
<evidence type="ECO:0000256" key="6">
    <source>
        <dbReference type="SAM" id="Phobius"/>
    </source>
</evidence>
<feature type="transmembrane region" description="Helical" evidence="6">
    <location>
        <begin position="60"/>
        <end position="80"/>
    </location>
</feature>
<evidence type="ECO:0000256" key="3">
    <source>
        <dbReference type="ARBA" id="ARBA00022692"/>
    </source>
</evidence>
<accession>A0A644ZBJ1</accession>
<keyword evidence="5 6" id="KW-0472">Membrane</keyword>
<organism evidence="7">
    <name type="scientific">bioreactor metagenome</name>
    <dbReference type="NCBI Taxonomy" id="1076179"/>
    <lineage>
        <taxon>unclassified sequences</taxon>
        <taxon>metagenomes</taxon>
        <taxon>ecological metagenomes</taxon>
    </lineage>
</organism>
<protein>
    <submittedName>
        <fullName evidence="7">Na(+)/H(+) antiporter subunit E1</fullName>
    </submittedName>
</protein>
<proteinExistence type="predicted"/>
<gene>
    <name evidence="7" type="primary">mnhE1_1</name>
    <name evidence="7" type="ORF">SDC9_84716</name>
</gene>
<dbReference type="GO" id="GO:0008324">
    <property type="term" value="F:monoatomic cation transmembrane transporter activity"/>
    <property type="evidence" value="ECO:0007669"/>
    <property type="project" value="InterPro"/>
</dbReference>
<evidence type="ECO:0000313" key="7">
    <source>
        <dbReference type="EMBL" id="MPM38089.1"/>
    </source>
</evidence>
<comment type="subcellular location">
    <subcellularLocation>
        <location evidence="1">Cell membrane</location>
        <topology evidence="1">Multi-pass membrane protein</topology>
    </subcellularLocation>
</comment>
<dbReference type="Pfam" id="PF01899">
    <property type="entry name" value="MNHE"/>
    <property type="match status" value="1"/>
</dbReference>
<dbReference type="InterPro" id="IPR002758">
    <property type="entry name" value="Cation_antiport_E"/>
</dbReference>
<keyword evidence="2" id="KW-1003">Cell membrane</keyword>
<reference evidence="7" key="1">
    <citation type="submission" date="2019-08" db="EMBL/GenBank/DDBJ databases">
        <authorList>
            <person name="Kucharzyk K."/>
            <person name="Murdoch R.W."/>
            <person name="Higgins S."/>
            <person name="Loffler F."/>
        </authorList>
    </citation>
    <scope>NUCLEOTIDE SEQUENCE</scope>
</reference>
<keyword evidence="3 6" id="KW-0812">Transmembrane</keyword>
<feature type="transmembrane region" description="Helical" evidence="6">
    <location>
        <begin position="7"/>
        <end position="23"/>
    </location>
</feature>
<sequence>MKKFKNRLVLFLILMLFWILWNNTWDLTIWLYGLIPALIIVVLFGKAASIFEGVRFTPKGFVYSVYYILYFIVALVKSNIDVMLRVLNPKLPIRPGIVKVKTSLRSPMARMILANSITLTPGTFIVDIKEEYLYVHWIEVRGDGNADEATQMIASGFENILKKIYE</sequence>
<evidence type="ECO:0000256" key="2">
    <source>
        <dbReference type="ARBA" id="ARBA00022475"/>
    </source>
</evidence>
<dbReference type="AlphaFoldDB" id="A0A644ZBJ1"/>
<evidence type="ECO:0000256" key="1">
    <source>
        <dbReference type="ARBA" id="ARBA00004651"/>
    </source>
</evidence>
<dbReference type="GO" id="GO:0005886">
    <property type="term" value="C:plasma membrane"/>
    <property type="evidence" value="ECO:0007669"/>
    <property type="project" value="UniProtKB-SubCell"/>
</dbReference>
<evidence type="ECO:0000256" key="5">
    <source>
        <dbReference type="ARBA" id="ARBA00023136"/>
    </source>
</evidence>